<evidence type="ECO:0000313" key="4">
    <source>
        <dbReference type="EMBL" id="CAB9503022.1"/>
    </source>
</evidence>
<organism evidence="4 5">
    <name type="scientific">Seminavis robusta</name>
    <dbReference type="NCBI Taxonomy" id="568900"/>
    <lineage>
        <taxon>Eukaryota</taxon>
        <taxon>Sar</taxon>
        <taxon>Stramenopiles</taxon>
        <taxon>Ochrophyta</taxon>
        <taxon>Bacillariophyta</taxon>
        <taxon>Bacillariophyceae</taxon>
        <taxon>Bacillariophycidae</taxon>
        <taxon>Naviculales</taxon>
        <taxon>Naviculaceae</taxon>
        <taxon>Seminavis</taxon>
    </lineage>
</organism>
<evidence type="ECO:0000256" key="1">
    <source>
        <dbReference type="SAM" id="MobiDB-lite"/>
    </source>
</evidence>
<name>A0A9N8H7X9_9STRA</name>
<keyword evidence="2" id="KW-1133">Transmembrane helix</keyword>
<feature type="chain" id="PRO_5040209620" evidence="3">
    <location>
        <begin position="21"/>
        <end position="233"/>
    </location>
</feature>
<dbReference type="AlphaFoldDB" id="A0A9N8H7X9"/>
<evidence type="ECO:0000256" key="2">
    <source>
        <dbReference type="SAM" id="Phobius"/>
    </source>
</evidence>
<accession>A0A9N8H7X9</accession>
<feature type="compositionally biased region" description="Low complexity" evidence="1">
    <location>
        <begin position="94"/>
        <end position="115"/>
    </location>
</feature>
<feature type="signal peptide" evidence="3">
    <location>
        <begin position="1"/>
        <end position="20"/>
    </location>
</feature>
<comment type="caution">
    <text evidence="4">The sequence shown here is derived from an EMBL/GenBank/DDBJ whole genome shotgun (WGS) entry which is preliminary data.</text>
</comment>
<keyword evidence="2" id="KW-0472">Membrane</keyword>
<gene>
    <name evidence="4" type="ORF">SEMRO_154_G069910.1</name>
</gene>
<reference evidence="4" key="1">
    <citation type="submission" date="2020-06" db="EMBL/GenBank/DDBJ databases">
        <authorList>
            <consortium name="Plant Systems Biology data submission"/>
        </authorList>
    </citation>
    <scope>NUCLEOTIDE SEQUENCE</scope>
    <source>
        <strain evidence="4">D6</strain>
    </source>
</reference>
<evidence type="ECO:0000256" key="3">
    <source>
        <dbReference type="SAM" id="SignalP"/>
    </source>
</evidence>
<sequence>MLSLQIALIILLLLNISANGLVEENRSSRLRSSSMQRTTDELHRMLPGEDETPSPTSASPSISPRPSISPPPSLSPTVTAFPSIMPTLGPSQEPTRLPTTEPTAAPTIAPSTAQPSMAPTMEPTMSFQQRVMESPEAIASMMIPLASLGIVALAVRRKRNMETKIALEGLLNEKVPDEIAVPAKQPAGMMNGVELVDASVWKPNTEWQPNEATVVQVPSELTSDLSTEYVVMH</sequence>
<feature type="compositionally biased region" description="Basic and acidic residues" evidence="1">
    <location>
        <begin position="38"/>
        <end position="47"/>
    </location>
</feature>
<proteinExistence type="predicted"/>
<dbReference type="Proteomes" id="UP001153069">
    <property type="component" value="Unassembled WGS sequence"/>
</dbReference>
<feature type="transmembrane region" description="Helical" evidence="2">
    <location>
        <begin position="137"/>
        <end position="155"/>
    </location>
</feature>
<feature type="compositionally biased region" description="Low complexity" evidence="1">
    <location>
        <begin position="53"/>
        <end position="66"/>
    </location>
</feature>
<evidence type="ECO:0000313" key="5">
    <source>
        <dbReference type="Proteomes" id="UP001153069"/>
    </source>
</evidence>
<protein>
    <submittedName>
        <fullName evidence="4">Uncharacterized protein</fullName>
    </submittedName>
</protein>
<keyword evidence="3" id="KW-0732">Signal</keyword>
<feature type="region of interest" description="Disordered" evidence="1">
    <location>
        <begin position="25"/>
        <end position="120"/>
    </location>
</feature>
<keyword evidence="2" id="KW-0812">Transmembrane</keyword>
<dbReference type="EMBL" id="CAICTM010000153">
    <property type="protein sequence ID" value="CAB9503022.1"/>
    <property type="molecule type" value="Genomic_DNA"/>
</dbReference>
<keyword evidence="5" id="KW-1185">Reference proteome</keyword>